<dbReference type="RefSeq" id="WP_331928976.1">
    <property type="nucleotide sequence ID" value="NZ_JBEPLU010000001.1"/>
</dbReference>
<keyword evidence="3" id="KW-1185">Reference proteome</keyword>
<feature type="region of interest" description="Disordered" evidence="1">
    <location>
        <begin position="42"/>
        <end position="63"/>
    </location>
</feature>
<evidence type="ECO:0000313" key="2">
    <source>
        <dbReference type="EMBL" id="MET3526405.1"/>
    </source>
</evidence>
<gene>
    <name evidence="2" type="ORF">ABID41_001500</name>
</gene>
<protein>
    <submittedName>
        <fullName evidence="2">Uncharacterized protein</fullName>
    </submittedName>
</protein>
<accession>A0ABV2EH98</accession>
<sequence>MSIARTPIFPTSQQAGQAQPNRNAGGQRAFFAAAMGAPAATADMPGPAPATPRIPVDLPAEPPAKILRPGSLLDIWV</sequence>
<feature type="compositionally biased region" description="Polar residues" evidence="1">
    <location>
        <begin position="9"/>
        <end position="24"/>
    </location>
</feature>
<organism evidence="2 3">
    <name type="scientific">Phenylobacterium koreense</name>
    <dbReference type="NCBI Taxonomy" id="266125"/>
    <lineage>
        <taxon>Bacteria</taxon>
        <taxon>Pseudomonadati</taxon>
        <taxon>Pseudomonadota</taxon>
        <taxon>Alphaproteobacteria</taxon>
        <taxon>Caulobacterales</taxon>
        <taxon>Caulobacteraceae</taxon>
        <taxon>Phenylobacterium</taxon>
    </lineage>
</organism>
<proteinExistence type="predicted"/>
<dbReference type="EMBL" id="JBEPLU010000001">
    <property type="protein sequence ID" value="MET3526405.1"/>
    <property type="molecule type" value="Genomic_DNA"/>
</dbReference>
<evidence type="ECO:0000313" key="3">
    <source>
        <dbReference type="Proteomes" id="UP001549110"/>
    </source>
</evidence>
<dbReference type="Proteomes" id="UP001549110">
    <property type="component" value="Unassembled WGS sequence"/>
</dbReference>
<comment type="caution">
    <text evidence="2">The sequence shown here is derived from an EMBL/GenBank/DDBJ whole genome shotgun (WGS) entry which is preliminary data.</text>
</comment>
<name>A0ABV2EH98_9CAUL</name>
<evidence type="ECO:0000256" key="1">
    <source>
        <dbReference type="SAM" id="MobiDB-lite"/>
    </source>
</evidence>
<reference evidence="2 3" key="1">
    <citation type="submission" date="2024-06" db="EMBL/GenBank/DDBJ databases">
        <title>Genomic Encyclopedia of Type Strains, Phase IV (KMG-IV): sequencing the most valuable type-strain genomes for metagenomic binning, comparative biology and taxonomic classification.</title>
        <authorList>
            <person name="Goeker M."/>
        </authorList>
    </citation>
    <scope>NUCLEOTIDE SEQUENCE [LARGE SCALE GENOMIC DNA]</scope>
    <source>
        <strain evidence="2 3">DSM 17809</strain>
    </source>
</reference>
<feature type="region of interest" description="Disordered" evidence="1">
    <location>
        <begin position="1"/>
        <end position="27"/>
    </location>
</feature>